<dbReference type="Pfam" id="PF23539">
    <property type="entry name" value="DUF7134"/>
    <property type="match status" value="1"/>
</dbReference>
<dbReference type="InterPro" id="IPR036890">
    <property type="entry name" value="HATPase_C_sf"/>
</dbReference>
<dbReference type="RefSeq" id="WP_259621286.1">
    <property type="nucleotide sequence ID" value="NZ_JANYMP010000001.1"/>
</dbReference>
<evidence type="ECO:0000256" key="1">
    <source>
        <dbReference type="ARBA" id="ARBA00000085"/>
    </source>
</evidence>
<dbReference type="AlphaFoldDB" id="A0A9X2VG18"/>
<evidence type="ECO:0000313" key="13">
    <source>
        <dbReference type="Proteomes" id="UP001141259"/>
    </source>
</evidence>
<accession>A0A9X2VG18</accession>
<dbReference type="InterPro" id="IPR003594">
    <property type="entry name" value="HATPase_dom"/>
</dbReference>
<evidence type="ECO:0000256" key="2">
    <source>
        <dbReference type="ARBA" id="ARBA00012438"/>
    </source>
</evidence>
<dbReference type="CDD" id="cd16917">
    <property type="entry name" value="HATPase_UhpB-NarQ-NarX-like"/>
    <property type="match status" value="1"/>
</dbReference>
<feature type="compositionally biased region" description="Pro residues" evidence="9">
    <location>
        <begin position="146"/>
        <end position="163"/>
    </location>
</feature>
<keyword evidence="4" id="KW-0808">Transferase</keyword>
<dbReference type="GO" id="GO:0046983">
    <property type="term" value="F:protein dimerization activity"/>
    <property type="evidence" value="ECO:0007669"/>
    <property type="project" value="InterPro"/>
</dbReference>
<feature type="transmembrane region" description="Helical" evidence="10">
    <location>
        <begin position="116"/>
        <end position="135"/>
    </location>
</feature>
<comment type="catalytic activity">
    <reaction evidence="1">
        <text>ATP + protein L-histidine = ADP + protein N-phospho-L-histidine.</text>
        <dbReference type="EC" id="2.7.13.3"/>
    </reaction>
</comment>
<evidence type="ECO:0000313" key="12">
    <source>
        <dbReference type="EMBL" id="MCS7475782.1"/>
    </source>
</evidence>
<feature type="region of interest" description="Disordered" evidence="9">
    <location>
        <begin position="142"/>
        <end position="163"/>
    </location>
</feature>
<keyword evidence="5" id="KW-0547">Nucleotide-binding</keyword>
<evidence type="ECO:0000256" key="6">
    <source>
        <dbReference type="ARBA" id="ARBA00022777"/>
    </source>
</evidence>
<keyword evidence="7" id="KW-0067">ATP-binding</keyword>
<keyword evidence="10" id="KW-0812">Transmembrane</keyword>
<evidence type="ECO:0000256" key="4">
    <source>
        <dbReference type="ARBA" id="ARBA00022679"/>
    </source>
</evidence>
<dbReference type="Gene3D" id="1.20.5.1930">
    <property type="match status" value="1"/>
</dbReference>
<keyword evidence="10" id="KW-1133">Transmembrane helix</keyword>
<dbReference type="Pfam" id="PF07730">
    <property type="entry name" value="HisKA_3"/>
    <property type="match status" value="1"/>
</dbReference>
<dbReference type="Gene3D" id="3.30.565.10">
    <property type="entry name" value="Histidine kinase-like ATPase, C-terminal domain"/>
    <property type="match status" value="1"/>
</dbReference>
<dbReference type="EMBL" id="JANYMP010000001">
    <property type="protein sequence ID" value="MCS7475782.1"/>
    <property type="molecule type" value="Genomic_DNA"/>
</dbReference>
<dbReference type="PANTHER" id="PTHR24421:SF10">
    <property type="entry name" value="NITRATE_NITRITE SENSOR PROTEIN NARQ"/>
    <property type="match status" value="1"/>
</dbReference>
<feature type="domain" description="Histidine kinase/HSP90-like ATPase" evidence="11">
    <location>
        <begin position="337"/>
        <end position="429"/>
    </location>
</feature>
<protein>
    <recommendedName>
        <fullName evidence="2">histidine kinase</fullName>
        <ecNumber evidence="2">2.7.13.3</ecNumber>
    </recommendedName>
</protein>
<evidence type="ECO:0000256" key="3">
    <source>
        <dbReference type="ARBA" id="ARBA00022553"/>
    </source>
</evidence>
<dbReference type="Proteomes" id="UP001141259">
    <property type="component" value="Unassembled WGS sequence"/>
</dbReference>
<organism evidence="12 13">
    <name type="scientific">Umezawaea endophytica</name>
    <dbReference type="NCBI Taxonomy" id="1654476"/>
    <lineage>
        <taxon>Bacteria</taxon>
        <taxon>Bacillati</taxon>
        <taxon>Actinomycetota</taxon>
        <taxon>Actinomycetes</taxon>
        <taxon>Pseudonocardiales</taxon>
        <taxon>Pseudonocardiaceae</taxon>
        <taxon>Umezawaea</taxon>
    </lineage>
</organism>
<proteinExistence type="predicted"/>
<name>A0A9X2VG18_9PSEU</name>
<dbReference type="GO" id="GO:0000155">
    <property type="term" value="F:phosphorelay sensor kinase activity"/>
    <property type="evidence" value="ECO:0007669"/>
    <property type="project" value="InterPro"/>
</dbReference>
<evidence type="ECO:0000256" key="10">
    <source>
        <dbReference type="SAM" id="Phobius"/>
    </source>
</evidence>
<keyword evidence="8" id="KW-0902">Two-component regulatory system</keyword>
<dbReference type="InterPro" id="IPR011712">
    <property type="entry name" value="Sig_transdc_His_kin_sub3_dim/P"/>
</dbReference>
<evidence type="ECO:0000256" key="7">
    <source>
        <dbReference type="ARBA" id="ARBA00022840"/>
    </source>
</evidence>
<reference evidence="12" key="1">
    <citation type="submission" date="2022-08" db="EMBL/GenBank/DDBJ databases">
        <authorList>
            <person name="Tistechok S."/>
            <person name="Samborskyy M."/>
            <person name="Roman I."/>
        </authorList>
    </citation>
    <scope>NUCLEOTIDE SEQUENCE</scope>
    <source>
        <strain evidence="12">DSM 103496</strain>
    </source>
</reference>
<dbReference type="SUPFAM" id="SSF55874">
    <property type="entry name" value="ATPase domain of HSP90 chaperone/DNA topoisomerase II/histidine kinase"/>
    <property type="match status" value="1"/>
</dbReference>
<feature type="transmembrane region" description="Helical" evidence="10">
    <location>
        <begin position="54"/>
        <end position="71"/>
    </location>
</feature>
<dbReference type="GO" id="GO:0016020">
    <property type="term" value="C:membrane"/>
    <property type="evidence" value="ECO:0007669"/>
    <property type="project" value="InterPro"/>
</dbReference>
<dbReference type="EC" id="2.7.13.3" evidence="2"/>
<dbReference type="SMART" id="SM00387">
    <property type="entry name" value="HATPase_c"/>
    <property type="match status" value="1"/>
</dbReference>
<keyword evidence="6 12" id="KW-0418">Kinase</keyword>
<keyword evidence="3" id="KW-0597">Phosphoprotein</keyword>
<keyword evidence="13" id="KW-1185">Reference proteome</keyword>
<keyword evidence="10" id="KW-0472">Membrane</keyword>
<comment type="caution">
    <text evidence="12">The sequence shown here is derived from an EMBL/GenBank/DDBJ whole genome shotgun (WGS) entry which is preliminary data.</text>
</comment>
<evidence type="ECO:0000256" key="9">
    <source>
        <dbReference type="SAM" id="MobiDB-lite"/>
    </source>
</evidence>
<feature type="transmembrane region" description="Helical" evidence="10">
    <location>
        <begin position="78"/>
        <end position="110"/>
    </location>
</feature>
<dbReference type="InterPro" id="IPR050482">
    <property type="entry name" value="Sensor_HK_TwoCompSys"/>
</dbReference>
<dbReference type="Pfam" id="PF02518">
    <property type="entry name" value="HATPase_c"/>
    <property type="match status" value="1"/>
</dbReference>
<dbReference type="PANTHER" id="PTHR24421">
    <property type="entry name" value="NITRATE/NITRITE SENSOR PROTEIN NARX-RELATED"/>
    <property type="match status" value="1"/>
</dbReference>
<gene>
    <name evidence="12" type="ORF">NZH93_02875</name>
</gene>
<dbReference type="InterPro" id="IPR055558">
    <property type="entry name" value="DUF7134"/>
</dbReference>
<sequence>MRERLGGWARLPAARNAVLAALLLVTTLVVNGPNAVWSGDLGPTRIVDDSDQAAVWWTASVAVVVAVALRGRWPVPMAALAAAAVTTHVLLPAPIALVDLGVLLLLYTVALRHRRAVSLAVLGCLVLLATGWALANALANRQSAEQPPPPRPPRVVPAPPLPRPEPVFLPSEDAWDTSRSELTVFASALLAAWAVGSSTRSRRAHLDELRARARELERDRDLQAAFAVAAERGRISRELHDVVAHGLSVMVIQAQGGAAALDNRPADTRSALDAIVRTGRESLADMRRVLAAVGAVDDTWHPQPGLAQLTALAAQVRKAGTPVDLRVDGTTVPLPSTVDLSAYRIVQEALTNTMKHAGKGAKAEVVLSYGKAEVGIRVSDDGRGAADRTGGGNGLRGMRERVRLLGGSLVAGPGPAGGFVVRAALPIQGGDA</sequence>
<dbReference type="GO" id="GO:0005524">
    <property type="term" value="F:ATP binding"/>
    <property type="evidence" value="ECO:0007669"/>
    <property type="project" value="UniProtKB-KW"/>
</dbReference>
<evidence type="ECO:0000256" key="8">
    <source>
        <dbReference type="ARBA" id="ARBA00023012"/>
    </source>
</evidence>
<evidence type="ECO:0000259" key="11">
    <source>
        <dbReference type="SMART" id="SM00387"/>
    </source>
</evidence>
<evidence type="ECO:0000256" key="5">
    <source>
        <dbReference type="ARBA" id="ARBA00022741"/>
    </source>
</evidence>